<evidence type="ECO:0000313" key="3">
    <source>
        <dbReference type="EMBL" id="EFH82710.1"/>
    </source>
</evidence>
<keyword evidence="1" id="KW-0175">Coiled coil</keyword>
<dbReference type="AlphaFoldDB" id="D6U1R6"/>
<reference evidence="3 4" key="1">
    <citation type="journal article" date="2011" name="Stand. Genomic Sci.">
        <title>Non-contiguous finished genome sequence and contextual data of the filamentous soil bacterium Ktedonobacter racemifer type strain (SOSP1-21).</title>
        <authorList>
            <person name="Chang Y.J."/>
            <person name="Land M."/>
            <person name="Hauser L."/>
            <person name="Chertkov O."/>
            <person name="Del Rio T.G."/>
            <person name="Nolan M."/>
            <person name="Copeland A."/>
            <person name="Tice H."/>
            <person name="Cheng J.F."/>
            <person name="Lucas S."/>
            <person name="Han C."/>
            <person name="Goodwin L."/>
            <person name="Pitluck S."/>
            <person name="Ivanova N."/>
            <person name="Ovchinikova G."/>
            <person name="Pati A."/>
            <person name="Chen A."/>
            <person name="Palaniappan K."/>
            <person name="Mavromatis K."/>
            <person name="Liolios K."/>
            <person name="Brettin T."/>
            <person name="Fiebig A."/>
            <person name="Rohde M."/>
            <person name="Abt B."/>
            <person name="Goker M."/>
            <person name="Detter J.C."/>
            <person name="Woyke T."/>
            <person name="Bristow J."/>
            <person name="Eisen J.A."/>
            <person name="Markowitz V."/>
            <person name="Hugenholtz P."/>
            <person name="Kyrpides N.C."/>
            <person name="Klenk H.P."/>
            <person name="Lapidus A."/>
        </authorList>
    </citation>
    <scope>NUCLEOTIDE SEQUENCE [LARGE SCALE GENOMIC DNA]</scope>
    <source>
        <strain evidence="4">DSM 44963</strain>
    </source>
</reference>
<protein>
    <submittedName>
        <fullName evidence="3">Uncharacterized protein</fullName>
    </submittedName>
</protein>
<keyword evidence="2" id="KW-0812">Transmembrane</keyword>
<feature type="transmembrane region" description="Helical" evidence="2">
    <location>
        <begin position="30"/>
        <end position="51"/>
    </location>
</feature>
<name>D6U1R6_KTERA</name>
<comment type="caution">
    <text evidence="3">The sequence shown here is derived from an EMBL/GenBank/DDBJ whole genome shotgun (WGS) entry which is preliminary data.</text>
</comment>
<dbReference type="EMBL" id="ADVG01000004">
    <property type="protein sequence ID" value="EFH82710.1"/>
    <property type="molecule type" value="Genomic_DNA"/>
</dbReference>
<sequence length="137" mass="15814">MRNILIFSGCLYSLVAVFVAFSVFVMTWEWAGPGMFLLTLLLAVALGYAAYRGRLAWKAHGEKQIANMTPMEHLNSYNPIWSRVEVQSYRPARAYYGESRVSLDDELAAQQAYDEEMQDYEDAREFWEQHHIGPEPL</sequence>
<evidence type="ECO:0000313" key="4">
    <source>
        <dbReference type="Proteomes" id="UP000004508"/>
    </source>
</evidence>
<keyword evidence="2" id="KW-1133">Transmembrane helix</keyword>
<keyword evidence="4" id="KW-1185">Reference proteome</keyword>
<dbReference type="RefSeq" id="WP_007921046.1">
    <property type="nucleotide sequence ID" value="NZ_ADVG01000004.1"/>
</dbReference>
<organism evidence="3 4">
    <name type="scientific">Ktedonobacter racemifer DSM 44963</name>
    <dbReference type="NCBI Taxonomy" id="485913"/>
    <lineage>
        <taxon>Bacteria</taxon>
        <taxon>Bacillati</taxon>
        <taxon>Chloroflexota</taxon>
        <taxon>Ktedonobacteria</taxon>
        <taxon>Ktedonobacterales</taxon>
        <taxon>Ktedonobacteraceae</taxon>
        <taxon>Ktedonobacter</taxon>
    </lineage>
</organism>
<feature type="coiled-coil region" evidence="1">
    <location>
        <begin position="103"/>
        <end position="130"/>
    </location>
</feature>
<gene>
    <name evidence="3" type="ORF">Krac_3549</name>
</gene>
<keyword evidence="2" id="KW-0472">Membrane</keyword>
<accession>D6U1R6</accession>
<evidence type="ECO:0000256" key="2">
    <source>
        <dbReference type="SAM" id="Phobius"/>
    </source>
</evidence>
<dbReference type="InParanoid" id="D6U1R6"/>
<dbReference type="Proteomes" id="UP000004508">
    <property type="component" value="Unassembled WGS sequence"/>
</dbReference>
<evidence type="ECO:0000256" key="1">
    <source>
        <dbReference type="SAM" id="Coils"/>
    </source>
</evidence>
<proteinExistence type="predicted"/>